<feature type="non-terminal residue" evidence="5">
    <location>
        <position position="74"/>
    </location>
</feature>
<dbReference type="Proteomes" id="UP000708208">
    <property type="component" value="Unassembled WGS sequence"/>
</dbReference>
<keyword evidence="3" id="KW-0274">FAD</keyword>
<keyword evidence="6" id="KW-1185">Reference proteome</keyword>
<feature type="domain" description="Glucose-methanol-choline oxidoreductase N-terminal" evidence="4">
    <location>
        <begin position="4"/>
        <end position="74"/>
    </location>
</feature>
<evidence type="ECO:0000313" key="6">
    <source>
        <dbReference type="Proteomes" id="UP000708208"/>
    </source>
</evidence>
<dbReference type="PANTHER" id="PTHR11552:SF147">
    <property type="entry name" value="CHOLINE DEHYDROGENASE, MITOCHONDRIAL"/>
    <property type="match status" value="1"/>
</dbReference>
<evidence type="ECO:0000256" key="1">
    <source>
        <dbReference type="ARBA" id="ARBA00001974"/>
    </source>
</evidence>
<reference evidence="5" key="1">
    <citation type="submission" date="2021-06" db="EMBL/GenBank/DDBJ databases">
        <authorList>
            <person name="Hodson N. C."/>
            <person name="Mongue J. A."/>
            <person name="Jaron S. K."/>
        </authorList>
    </citation>
    <scope>NUCLEOTIDE SEQUENCE</scope>
</reference>
<dbReference type="PANTHER" id="PTHR11552">
    <property type="entry name" value="GLUCOSE-METHANOL-CHOLINE GMC OXIDOREDUCTASE"/>
    <property type="match status" value="1"/>
</dbReference>
<dbReference type="Pfam" id="PF00732">
    <property type="entry name" value="GMC_oxred_N"/>
    <property type="match status" value="1"/>
</dbReference>
<gene>
    <name evidence="5" type="ORF">AFUS01_LOCUS6265</name>
</gene>
<evidence type="ECO:0000256" key="3">
    <source>
        <dbReference type="ARBA" id="ARBA00022827"/>
    </source>
</evidence>
<evidence type="ECO:0000256" key="2">
    <source>
        <dbReference type="ARBA" id="ARBA00022630"/>
    </source>
</evidence>
<comment type="cofactor">
    <cofactor evidence="1">
        <name>FAD</name>
        <dbReference type="ChEBI" id="CHEBI:57692"/>
    </cofactor>
</comment>
<evidence type="ECO:0000313" key="5">
    <source>
        <dbReference type="EMBL" id="CAG7716775.1"/>
    </source>
</evidence>
<accession>A0A8J2NW88</accession>
<sequence>YHGSEGPLHISSHQVVARLVPEWLEAGKELGFPTKDPNGEQSESFFPFDTTTKNGARHSTNQAYIYPAINRPNL</sequence>
<name>A0A8J2NW88_9HEXA</name>
<proteinExistence type="predicted"/>
<dbReference type="InterPro" id="IPR012132">
    <property type="entry name" value="GMC_OxRdtase"/>
</dbReference>
<evidence type="ECO:0000259" key="4">
    <source>
        <dbReference type="Pfam" id="PF00732"/>
    </source>
</evidence>
<comment type="caution">
    <text evidence="5">The sequence shown here is derived from an EMBL/GenBank/DDBJ whole genome shotgun (WGS) entry which is preliminary data.</text>
</comment>
<protein>
    <recommendedName>
        <fullName evidence="4">Glucose-methanol-choline oxidoreductase N-terminal domain-containing protein</fullName>
    </recommendedName>
</protein>
<dbReference type="InterPro" id="IPR000172">
    <property type="entry name" value="GMC_OxRdtase_N"/>
</dbReference>
<dbReference type="AlphaFoldDB" id="A0A8J2NW88"/>
<dbReference type="GO" id="GO:0016614">
    <property type="term" value="F:oxidoreductase activity, acting on CH-OH group of donors"/>
    <property type="evidence" value="ECO:0007669"/>
    <property type="project" value="InterPro"/>
</dbReference>
<dbReference type="OrthoDB" id="269227at2759"/>
<dbReference type="EMBL" id="CAJVCH010041152">
    <property type="protein sequence ID" value="CAG7716775.1"/>
    <property type="molecule type" value="Genomic_DNA"/>
</dbReference>
<feature type="non-terminal residue" evidence="5">
    <location>
        <position position="1"/>
    </location>
</feature>
<organism evidence="5 6">
    <name type="scientific">Allacma fusca</name>
    <dbReference type="NCBI Taxonomy" id="39272"/>
    <lineage>
        <taxon>Eukaryota</taxon>
        <taxon>Metazoa</taxon>
        <taxon>Ecdysozoa</taxon>
        <taxon>Arthropoda</taxon>
        <taxon>Hexapoda</taxon>
        <taxon>Collembola</taxon>
        <taxon>Symphypleona</taxon>
        <taxon>Sminthuridae</taxon>
        <taxon>Allacma</taxon>
    </lineage>
</organism>
<dbReference type="GO" id="GO:0050660">
    <property type="term" value="F:flavin adenine dinucleotide binding"/>
    <property type="evidence" value="ECO:0007669"/>
    <property type="project" value="InterPro"/>
</dbReference>
<keyword evidence="2" id="KW-0285">Flavoprotein</keyword>